<evidence type="ECO:0000256" key="1">
    <source>
        <dbReference type="PROSITE-ProRule" id="PRU00497"/>
    </source>
</evidence>
<evidence type="ECO:0000313" key="3">
    <source>
        <dbReference type="EMBL" id="KAF0314467.1"/>
    </source>
</evidence>
<protein>
    <submittedName>
        <fullName evidence="3">Cuticle protein AMP1A</fullName>
    </submittedName>
</protein>
<keyword evidence="4" id="KW-1185">Reference proteome</keyword>
<sequence length="113" mass="12445">MKLLIVLCLAAVALARPQSERDATIVDYVNEHREDNSYDFSLETSNGIIREESGLSYPGADPETGSYTQSGSYEFTHPDGTITYLSFLSDENGYQPESDALPVFTGRVDIQDA</sequence>
<dbReference type="InterPro" id="IPR000618">
    <property type="entry name" value="Insect_cuticle"/>
</dbReference>
<dbReference type="GO" id="GO:0008010">
    <property type="term" value="F:structural constituent of chitin-based larval cuticle"/>
    <property type="evidence" value="ECO:0007669"/>
    <property type="project" value="TreeGrafter"/>
</dbReference>
<name>A0A6A4X5C1_AMPAM</name>
<evidence type="ECO:0000256" key="2">
    <source>
        <dbReference type="SAM" id="SignalP"/>
    </source>
</evidence>
<gene>
    <name evidence="3" type="primary">CU1A</name>
    <name evidence="3" type="ORF">FJT64_015047</name>
</gene>
<dbReference type="Pfam" id="PF00379">
    <property type="entry name" value="Chitin_bind_4"/>
    <property type="match status" value="1"/>
</dbReference>
<comment type="caution">
    <text evidence="3">The sequence shown here is derived from an EMBL/GenBank/DDBJ whole genome shotgun (WGS) entry which is preliminary data.</text>
</comment>
<dbReference type="EMBL" id="VIIS01000017">
    <property type="protein sequence ID" value="KAF0314467.1"/>
    <property type="molecule type" value="Genomic_DNA"/>
</dbReference>
<feature type="chain" id="PRO_5025566198" evidence="2">
    <location>
        <begin position="16"/>
        <end position="113"/>
    </location>
</feature>
<reference evidence="3 4" key="1">
    <citation type="submission" date="2019-07" db="EMBL/GenBank/DDBJ databases">
        <title>Draft genome assembly of a fouling barnacle, Amphibalanus amphitrite (Darwin, 1854): The first reference genome for Thecostraca.</title>
        <authorList>
            <person name="Kim W."/>
        </authorList>
    </citation>
    <scope>NUCLEOTIDE SEQUENCE [LARGE SCALE GENOMIC DNA]</scope>
    <source>
        <strain evidence="3">SNU_AA5</strain>
        <tissue evidence="3">Soma without cirri and trophi</tissue>
    </source>
</reference>
<proteinExistence type="predicted"/>
<dbReference type="OrthoDB" id="6360922at2759"/>
<dbReference type="PANTHER" id="PTHR10380">
    <property type="entry name" value="CUTICLE PROTEIN"/>
    <property type="match status" value="1"/>
</dbReference>
<feature type="signal peptide" evidence="2">
    <location>
        <begin position="1"/>
        <end position="15"/>
    </location>
</feature>
<dbReference type="InterPro" id="IPR050468">
    <property type="entry name" value="Cuticle_Struct_Prot"/>
</dbReference>
<dbReference type="PANTHER" id="PTHR10380:SF192">
    <property type="entry name" value="GEO02312P1"/>
    <property type="match status" value="1"/>
</dbReference>
<organism evidence="3 4">
    <name type="scientific">Amphibalanus amphitrite</name>
    <name type="common">Striped barnacle</name>
    <name type="synonym">Balanus amphitrite</name>
    <dbReference type="NCBI Taxonomy" id="1232801"/>
    <lineage>
        <taxon>Eukaryota</taxon>
        <taxon>Metazoa</taxon>
        <taxon>Ecdysozoa</taxon>
        <taxon>Arthropoda</taxon>
        <taxon>Crustacea</taxon>
        <taxon>Multicrustacea</taxon>
        <taxon>Cirripedia</taxon>
        <taxon>Thoracica</taxon>
        <taxon>Thoracicalcarea</taxon>
        <taxon>Balanomorpha</taxon>
        <taxon>Balanoidea</taxon>
        <taxon>Balanidae</taxon>
        <taxon>Amphibalaninae</taxon>
        <taxon>Amphibalanus</taxon>
    </lineage>
</organism>
<dbReference type="Proteomes" id="UP000440578">
    <property type="component" value="Unassembled WGS sequence"/>
</dbReference>
<evidence type="ECO:0000313" key="4">
    <source>
        <dbReference type="Proteomes" id="UP000440578"/>
    </source>
</evidence>
<keyword evidence="1" id="KW-0193">Cuticle</keyword>
<accession>A0A6A4X5C1</accession>
<keyword evidence="2" id="KW-0732">Signal</keyword>
<dbReference type="PROSITE" id="PS51155">
    <property type="entry name" value="CHIT_BIND_RR_2"/>
    <property type="match status" value="1"/>
</dbReference>
<dbReference type="AlphaFoldDB" id="A0A6A4X5C1"/>
<dbReference type="GO" id="GO:0062129">
    <property type="term" value="C:chitin-based extracellular matrix"/>
    <property type="evidence" value="ECO:0007669"/>
    <property type="project" value="TreeGrafter"/>
</dbReference>